<sequence length="162" mass="18158">MTKIAVYPGSFDPITMGHVDIINRIAPFYDQVIVLVAQSSQKQSLFTAEERKALIEQSLPHTKNVKVDIFGGLTVDYMKKANAQVIVRGLRAVVDFEYEMTMANMNKKLAPEIETLLVFASPEYYYISSRGVKEIAVNGGALKDLVPEIVISALEKKYKKKE</sequence>
<evidence type="ECO:0000256" key="2">
    <source>
        <dbReference type="ARBA" id="ARBA00022679"/>
    </source>
</evidence>
<dbReference type="EC" id="2.7.7.3" evidence="9"/>
<dbReference type="GO" id="GO:0004595">
    <property type="term" value="F:pantetheine-phosphate adenylyltransferase activity"/>
    <property type="evidence" value="ECO:0007669"/>
    <property type="project" value="UniProtKB-EC"/>
</dbReference>
<name>A0ABY4C4G9_9BACT</name>
<evidence type="ECO:0000256" key="5">
    <source>
        <dbReference type="ARBA" id="ARBA00022840"/>
    </source>
</evidence>
<dbReference type="InterPro" id="IPR001980">
    <property type="entry name" value="PPAT"/>
</dbReference>
<feature type="site" description="Transition state stabilizer" evidence="9">
    <location>
        <position position="18"/>
    </location>
</feature>
<keyword evidence="3 9" id="KW-0548">Nucleotidyltransferase</keyword>
<feature type="domain" description="Cytidyltransferase-like" evidence="10">
    <location>
        <begin position="6"/>
        <end position="134"/>
    </location>
</feature>
<feature type="binding site" evidence="9">
    <location>
        <position position="74"/>
    </location>
    <ligand>
        <name>substrate</name>
    </ligand>
</feature>
<dbReference type="NCBIfam" id="TIGR00125">
    <property type="entry name" value="cyt_tran_rel"/>
    <property type="match status" value="1"/>
</dbReference>
<feature type="binding site" evidence="9">
    <location>
        <position position="99"/>
    </location>
    <ligand>
        <name>ATP</name>
        <dbReference type="ChEBI" id="CHEBI:30616"/>
    </ligand>
</feature>
<dbReference type="InterPro" id="IPR014729">
    <property type="entry name" value="Rossmann-like_a/b/a_fold"/>
</dbReference>
<evidence type="ECO:0000256" key="4">
    <source>
        <dbReference type="ARBA" id="ARBA00022741"/>
    </source>
</evidence>
<dbReference type="Gene3D" id="3.40.50.620">
    <property type="entry name" value="HUPs"/>
    <property type="match status" value="1"/>
</dbReference>
<feature type="binding site" evidence="9">
    <location>
        <begin position="89"/>
        <end position="91"/>
    </location>
    <ligand>
        <name>ATP</name>
        <dbReference type="ChEBI" id="CHEBI:30616"/>
    </ligand>
</feature>
<feature type="binding site" evidence="9">
    <location>
        <position position="42"/>
    </location>
    <ligand>
        <name>substrate</name>
    </ligand>
</feature>
<dbReference type="PRINTS" id="PR01020">
    <property type="entry name" value="LPSBIOSNTHSS"/>
</dbReference>
<dbReference type="Pfam" id="PF01467">
    <property type="entry name" value="CTP_transf_like"/>
    <property type="match status" value="1"/>
</dbReference>
<feature type="binding site" evidence="9">
    <location>
        <begin position="124"/>
        <end position="130"/>
    </location>
    <ligand>
        <name>ATP</name>
        <dbReference type="ChEBI" id="CHEBI:30616"/>
    </ligand>
</feature>
<feature type="binding site" evidence="9">
    <location>
        <position position="18"/>
    </location>
    <ligand>
        <name>ATP</name>
        <dbReference type="ChEBI" id="CHEBI:30616"/>
    </ligand>
</feature>
<organism evidence="11 12">
    <name type="scientific">Bdellovibrio reynosensis</name>
    <dbReference type="NCBI Taxonomy" id="2835041"/>
    <lineage>
        <taxon>Bacteria</taxon>
        <taxon>Pseudomonadati</taxon>
        <taxon>Bdellovibrionota</taxon>
        <taxon>Bdellovibrionia</taxon>
        <taxon>Bdellovibrionales</taxon>
        <taxon>Pseudobdellovibrionaceae</taxon>
        <taxon>Bdellovibrio</taxon>
    </lineage>
</organism>
<comment type="catalytic activity">
    <reaction evidence="8 9">
        <text>(R)-4'-phosphopantetheine + ATP + H(+) = 3'-dephospho-CoA + diphosphate</text>
        <dbReference type="Rhea" id="RHEA:19801"/>
        <dbReference type="ChEBI" id="CHEBI:15378"/>
        <dbReference type="ChEBI" id="CHEBI:30616"/>
        <dbReference type="ChEBI" id="CHEBI:33019"/>
        <dbReference type="ChEBI" id="CHEBI:57328"/>
        <dbReference type="ChEBI" id="CHEBI:61723"/>
        <dbReference type="EC" id="2.7.7.3"/>
    </reaction>
</comment>
<gene>
    <name evidence="9 11" type="primary">coaD</name>
    <name evidence="11" type="ORF">MNR06_09115</name>
</gene>
<dbReference type="CDD" id="cd02163">
    <property type="entry name" value="PPAT"/>
    <property type="match status" value="1"/>
</dbReference>
<evidence type="ECO:0000313" key="12">
    <source>
        <dbReference type="Proteomes" id="UP000830116"/>
    </source>
</evidence>
<comment type="pathway">
    <text evidence="9">Cofactor biosynthesis; coenzyme A biosynthesis; CoA from (R)-pantothenate: step 4/5.</text>
</comment>
<comment type="subcellular location">
    <subcellularLocation>
        <location evidence="9">Cytoplasm</location>
    </subcellularLocation>
</comment>
<evidence type="ECO:0000256" key="1">
    <source>
        <dbReference type="ARBA" id="ARBA00022490"/>
    </source>
</evidence>
<protein>
    <recommendedName>
        <fullName evidence="9">Phosphopantetheine adenylyltransferase</fullName>
        <ecNumber evidence="9">2.7.7.3</ecNumber>
    </recommendedName>
    <alternativeName>
        <fullName evidence="9">Dephospho-CoA pyrophosphorylase</fullName>
    </alternativeName>
    <alternativeName>
        <fullName evidence="9">Pantetheine-phosphate adenylyltransferase</fullName>
        <shortName evidence="9">PPAT</shortName>
    </alternativeName>
</protein>
<dbReference type="HAMAP" id="MF_00151">
    <property type="entry name" value="PPAT_bact"/>
    <property type="match status" value="1"/>
</dbReference>
<evidence type="ECO:0000256" key="8">
    <source>
        <dbReference type="ARBA" id="ARBA00029346"/>
    </source>
</evidence>
<dbReference type="NCBIfam" id="TIGR01510">
    <property type="entry name" value="coaD_prev_kdtB"/>
    <property type="match status" value="1"/>
</dbReference>
<comment type="similarity">
    <text evidence="9">Belongs to the bacterial CoaD family.</text>
</comment>
<feature type="binding site" evidence="9">
    <location>
        <position position="88"/>
    </location>
    <ligand>
        <name>substrate</name>
    </ligand>
</feature>
<reference evidence="11" key="1">
    <citation type="submission" date="2022-03" db="EMBL/GenBank/DDBJ databases">
        <title>Genome Identification and Characterization of new species Bdellovibrio reynosense LBG001 sp. nov. from a Mexico soil sample.</title>
        <authorList>
            <person name="Camilli A."/>
            <person name="Ajao Y."/>
            <person name="Guo X."/>
        </authorList>
    </citation>
    <scope>NUCLEOTIDE SEQUENCE</scope>
    <source>
        <strain evidence="11">LBG001</strain>
    </source>
</reference>
<comment type="cofactor">
    <cofactor evidence="9">
        <name>Mg(2+)</name>
        <dbReference type="ChEBI" id="CHEBI:18420"/>
    </cofactor>
</comment>
<evidence type="ECO:0000256" key="6">
    <source>
        <dbReference type="ARBA" id="ARBA00022842"/>
    </source>
</evidence>
<keyword evidence="2 9" id="KW-0808">Transferase</keyword>
<keyword evidence="1 9" id="KW-0963">Cytoplasm</keyword>
<dbReference type="InterPro" id="IPR004821">
    <property type="entry name" value="Cyt_trans-like"/>
</dbReference>
<evidence type="ECO:0000259" key="10">
    <source>
        <dbReference type="Pfam" id="PF01467"/>
    </source>
</evidence>
<evidence type="ECO:0000313" key="11">
    <source>
        <dbReference type="EMBL" id="UOE99855.1"/>
    </source>
</evidence>
<feature type="binding site" evidence="9">
    <location>
        <position position="10"/>
    </location>
    <ligand>
        <name>substrate</name>
    </ligand>
</feature>
<evidence type="ECO:0000256" key="7">
    <source>
        <dbReference type="ARBA" id="ARBA00022993"/>
    </source>
</evidence>
<accession>A0ABY4C4G9</accession>
<evidence type="ECO:0000256" key="3">
    <source>
        <dbReference type="ARBA" id="ARBA00022695"/>
    </source>
</evidence>
<dbReference type="SUPFAM" id="SSF52374">
    <property type="entry name" value="Nucleotidylyl transferase"/>
    <property type="match status" value="1"/>
</dbReference>
<keyword evidence="5 9" id="KW-0067">ATP-binding</keyword>
<evidence type="ECO:0000256" key="9">
    <source>
        <dbReference type="HAMAP-Rule" id="MF_00151"/>
    </source>
</evidence>
<dbReference type="RefSeq" id="WP_243535224.1">
    <property type="nucleotide sequence ID" value="NZ_CP093442.1"/>
</dbReference>
<feature type="binding site" evidence="9">
    <location>
        <begin position="10"/>
        <end position="11"/>
    </location>
    <ligand>
        <name>ATP</name>
        <dbReference type="ChEBI" id="CHEBI:30616"/>
    </ligand>
</feature>
<comment type="function">
    <text evidence="9">Reversibly transfers an adenylyl group from ATP to 4'-phosphopantetheine, yielding dephospho-CoA (dPCoA) and pyrophosphate.</text>
</comment>
<proteinExistence type="inferred from homology"/>
<keyword evidence="7 9" id="KW-0173">Coenzyme A biosynthesis</keyword>
<dbReference type="EMBL" id="CP093442">
    <property type="protein sequence ID" value="UOE99855.1"/>
    <property type="molecule type" value="Genomic_DNA"/>
</dbReference>
<keyword evidence="12" id="KW-1185">Reference proteome</keyword>
<dbReference type="Proteomes" id="UP000830116">
    <property type="component" value="Chromosome"/>
</dbReference>
<keyword evidence="4 9" id="KW-0547">Nucleotide-binding</keyword>
<keyword evidence="6 9" id="KW-0460">Magnesium</keyword>
<dbReference type="PANTHER" id="PTHR21342:SF1">
    <property type="entry name" value="PHOSPHOPANTETHEINE ADENYLYLTRANSFERASE"/>
    <property type="match status" value="1"/>
</dbReference>
<dbReference type="PANTHER" id="PTHR21342">
    <property type="entry name" value="PHOSPHOPANTETHEINE ADENYLYLTRANSFERASE"/>
    <property type="match status" value="1"/>
</dbReference>
<comment type="subunit">
    <text evidence="9">Homohexamer.</text>
</comment>